<accession>A0A914IBY3</accession>
<dbReference type="Proteomes" id="UP000887572">
    <property type="component" value="Unplaced"/>
</dbReference>
<proteinExistence type="predicted"/>
<evidence type="ECO:0000313" key="3">
    <source>
        <dbReference type="WBParaSite" id="Gr19_v10_g8788.t1"/>
    </source>
</evidence>
<keyword evidence="1" id="KW-0175">Coiled coil</keyword>
<evidence type="ECO:0000313" key="2">
    <source>
        <dbReference type="Proteomes" id="UP000887572"/>
    </source>
</evidence>
<reference evidence="3" key="1">
    <citation type="submission" date="2022-11" db="UniProtKB">
        <authorList>
            <consortium name="WormBaseParasite"/>
        </authorList>
    </citation>
    <scope>IDENTIFICATION</scope>
</reference>
<keyword evidence="2" id="KW-1185">Reference proteome</keyword>
<protein>
    <submittedName>
        <fullName evidence="3">Uncharacterized protein</fullName>
    </submittedName>
</protein>
<organism evidence="2 3">
    <name type="scientific">Globodera rostochiensis</name>
    <name type="common">Golden nematode worm</name>
    <name type="synonym">Heterodera rostochiensis</name>
    <dbReference type="NCBI Taxonomy" id="31243"/>
    <lineage>
        <taxon>Eukaryota</taxon>
        <taxon>Metazoa</taxon>
        <taxon>Ecdysozoa</taxon>
        <taxon>Nematoda</taxon>
        <taxon>Chromadorea</taxon>
        <taxon>Rhabditida</taxon>
        <taxon>Tylenchina</taxon>
        <taxon>Tylenchomorpha</taxon>
        <taxon>Tylenchoidea</taxon>
        <taxon>Heteroderidae</taxon>
        <taxon>Heteroderinae</taxon>
        <taxon>Globodera</taxon>
    </lineage>
</organism>
<dbReference type="WBParaSite" id="Gr19_v10_g8788.t1">
    <property type="protein sequence ID" value="Gr19_v10_g8788.t1"/>
    <property type="gene ID" value="Gr19_v10_g8788"/>
</dbReference>
<dbReference type="AlphaFoldDB" id="A0A914IBY3"/>
<name>A0A914IBY3_GLORO</name>
<feature type="coiled-coil region" evidence="1">
    <location>
        <begin position="91"/>
        <end position="125"/>
    </location>
</feature>
<evidence type="ECO:0000256" key="1">
    <source>
        <dbReference type="SAM" id="Coils"/>
    </source>
</evidence>
<sequence length="131" mass="15097">MSEFDLSGPAIFQDVRNYRRFSTRNHSSKVGLFAQSAPTVTSRKRSQSRLIGRTEEIQNCSGAIGETAKNQKAAEEKKHSDSLIQLKFFSFDKFKEKCKGFDEDFKELENESEGIEKKLRRLARLYPDEKP</sequence>